<accession>A0A4S2HC61</accession>
<feature type="transmembrane region" description="Helical" evidence="13">
    <location>
        <begin position="99"/>
        <end position="122"/>
    </location>
</feature>
<keyword evidence="10 13" id="KW-1133">Transmembrane helix</keyword>
<evidence type="ECO:0000256" key="5">
    <source>
        <dbReference type="ARBA" id="ARBA00022448"/>
    </source>
</evidence>
<keyword evidence="15" id="KW-1185">Reference proteome</keyword>
<evidence type="ECO:0000256" key="4">
    <source>
        <dbReference type="ARBA" id="ARBA00016452"/>
    </source>
</evidence>
<dbReference type="InterPro" id="IPR026031">
    <property type="entry name" value="Cyt_c_CcmB_bac"/>
</dbReference>
<dbReference type="PANTHER" id="PTHR30070">
    <property type="entry name" value="HEME EXPORTER PROTEIN B"/>
    <property type="match status" value="1"/>
</dbReference>
<dbReference type="GO" id="GO:0017004">
    <property type="term" value="P:cytochrome complex assembly"/>
    <property type="evidence" value="ECO:0007669"/>
    <property type="project" value="UniProtKB-KW"/>
</dbReference>
<evidence type="ECO:0000313" key="14">
    <source>
        <dbReference type="EMBL" id="TGY93343.1"/>
    </source>
</evidence>
<proteinExistence type="inferred from homology"/>
<dbReference type="PRINTS" id="PR01414">
    <property type="entry name" value="CCMBBIOGNSIS"/>
</dbReference>
<keyword evidence="8 13" id="KW-0812">Transmembrane</keyword>
<comment type="function">
    <text evidence="1 12">Required for the export of heme to the periplasm for the biogenesis of c-type cytochromes.</text>
</comment>
<protein>
    <recommendedName>
        <fullName evidence="4 12">Heme exporter protein B</fullName>
    </recommendedName>
</protein>
<evidence type="ECO:0000256" key="2">
    <source>
        <dbReference type="ARBA" id="ARBA00004429"/>
    </source>
</evidence>
<feature type="transmembrane region" description="Helical" evidence="13">
    <location>
        <begin position="191"/>
        <end position="217"/>
    </location>
</feature>
<evidence type="ECO:0000256" key="13">
    <source>
        <dbReference type="SAM" id="Phobius"/>
    </source>
</evidence>
<dbReference type="Proteomes" id="UP000305451">
    <property type="component" value="Unassembled WGS sequence"/>
</dbReference>
<evidence type="ECO:0000256" key="7">
    <source>
        <dbReference type="ARBA" id="ARBA00022519"/>
    </source>
</evidence>
<gene>
    <name evidence="14" type="ORF">E5162_09880</name>
</gene>
<dbReference type="GO" id="GO:1903607">
    <property type="term" value="P:cytochrome c biosynthetic process"/>
    <property type="evidence" value="ECO:0007669"/>
    <property type="project" value="TreeGrafter"/>
</dbReference>
<dbReference type="PANTHER" id="PTHR30070:SF1">
    <property type="entry name" value="CYTOCHROME C BIOGENESIS B-RELATED"/>
    <property type="match status" value="1"/>
</dbReference>
<evidence type="ECO:0000256" key="11">
    <source>
        <dbReference type="ARBA" id="ARBA00023136"/>
    </source>
</evidence>
<evidence type="ECO:0000256" key="6">
    <source>
        <dbReference type="ARBA" id="ARBA00022475"/>
    </source>
</evidence>
<evidence type="ECO:0000256" key="12">
    <source>
        <dbReference type="PIRNR" id="PIRNR002764"/>
    </source>
</evidence>
<keyword evidence="9 12" id="KW-0201">Cytochrome c-type biogenesis</keyword>
<feature type="transmembrane region" description="Helical" evidence="13">
    <location>
        <begin position="46"/>
        <end position="64"/>
    </location>
</feature>
<dbReference type="InterPro" id="IPR003544">
    <property type="entry name" value="Cyt_c_biogenesis_CcmB"/>
</dbReference>
<dbReference type="AlphaFoldDB" id="A0A4S2HC61"/>
<dbReference type="OrthoDB" id="7631454at2"/>
<evidence type="ECO:0000256" key="8">
    <source>
        <dbReference type="ARBA" id="ARBA00022692"/>
    </source>
</evidence>
<evidence type="ECO:0000256" key="10">
    <source>
        <dbReference type="ARBA" id="ARBA00022989"/>
    </source>
</evidence>
<name>A0A4S2HC61_9PROT</name>
<evidence type="ECO:0000256" key="3">
    <source>
        <dbReference type="ARBA" id="ARBA00010544"/>
    </source>
</evidence>
<keyword evidence="11 12" id="KW-0472">Membrane</keyword>
<comment type="subcellular location">
    <subcellularLocation>
        <location evidence="2">Cell inner membrane</location>
        <topology evidence="2">Multi-pass membrane protein</topology>
    </subcellularLocation>
</comment>
<dbReference type="PIRSF" id="PIRSF002764">
    <property type="entry name" value="CcmB"/>
    <property type="match status" value="1"/>
</dbReference>
<dbReference type="GO" id="GO:0005886">
    <property type="term" value="C:plasma membrane"/>
    <property type="evidence" value="ECO:0007669"/>
    <property type="project" value="UniProtKB-SubCell"/>
</dbReference>
<feature type="transmembrane region" description="Helical" evidence="13">
    <location>
        <begin position="12"/>
        <end position="40"/>
    </location>
</feature>
<reference evidence="14 15" key="1">
    <citation type="journal article" date="2013" name="Int. J. Syst. Evol. Microbiol.">
        <title>Marinicauda pacifica gen. nov., sp. nov., a prosthecate alphaproteobacterium of the family Hyphomonadaceae isolated from deep seawater.</title>
        <authorList>
            <person name="Zhang X.Y."/>
            <person name="Li G.W."/>
            <person name="Wang C.S."/>
            <person name="Zhang Y.J."/>
            <person name="Xu X.W."/>
            <person name="Li H."/>
            <person name="Liu A."/>
            <person name="Liu C."/>
            <person name="Xie B.B."/>
            <person name="Qin Q.L."/>
            <person name="Xu Z."/>
            <person name="Chen X.L."/>
            <person name="Zhou B.C."/>
            <person name="Zhang Y.Z."/>
        </authorList>
    </citation>
    <scope>NUCLEOTIDE SEQUENCE [LARGE SCALE GENOMIC DNA]</scope>
    <source>
        <strain evidence="14 15">P-1 km-3</strain>
    </source>
</reference>
<sequence length="222" mass="21681">MSALAALFRREFALAWAGGGGTAGPAAFNLAALALAPLAIGPAPDILLAAAPGIIAFAMLLSTLQSAERLFSEDAGDGTLELYVLSGQSFALICLVKSLAFALAVFWPAPLIALLAGIAYGMSGEASLVLALALGLAAPGLALVAGFAGALAAGLKRAGLLIALIAAPLQVPVLVFAAGAGRAAIDQTGTAGANLLLTAAFSLAALVLAPAGIAAALKARLE</sequence>
<dbReference type="Pfam" id="PF03379">
    <property type="entry name" value="CcmB"/>
    <property type="match status" value="1"/>
</dbReference>
<evidence type="ECO:0000256" key="1">
    <source>
        <dbReference type="ARBA" id="ARBA00002442"/>
    </source>
</evidence>
<feature type="transmembrane region" description="Helical" evidence="13">
    <location>
        <begin position="160"/>
        <end position="185"/>
    </location>
</feature>
<keyword evidence="5 12" id="KW-0813">Transport</keyword>
<keyword evidence="6 12" id="KW-1003">Cell membrane</keyword>
<dbReference type="RefSeq" id="WP_135945065.1">
    <property type="nucleotide sequence ID" value="NZ_BMEI01000002.1"/>
</dbReference>
<comment type="caution">
    <text evidence="14">The sequence shown here is derived from an EMBL/GenBank/DDBJ whole genome shotgun (WGS) entry which is preliminary data.</text>
</comment>
<evidence type="ECO:0000256" key="9">
    <source>
        <dbReference type="ARBA" id="ARBA00022748"/>
    </source>
</evidence>
<keyword evidence="7 12" id="KW-0997">Cell inner membrane</keyword>
<dbReference type="GO" id="GO:0015232">
    <property type="term" value="F:heme transmembrane transporter activity"/>
    <property type="evidence" value="ECO:0007669"/>
    <property type="project" value="InterPro"/>
</dbReference>
<feature type="transmembrane region" description="Helical" evidence="13">
    <location>
        <begin position="128"/>
        <end position="153"/>
    </location>
</feature>
<comment type="similarity">
    <text evidence="3 12">Belongs to the CcmB/CycW/HelB family.</text>
</comment>
<evidence type="ECO:0000313" key="15">
    <source>
        <dbReference type="Proteomes" id="UP000305451"/>
    </source>
</evidence>
<dbReference type="EMBL" id="SRXV01000002">
    <property type="protein sequence ID" value="TGY93343.1"/>
    <property type="molecule type" value="Genomic_DNA"/>
</dbReference>
<organism evidence="14 15">
    <name type="scientific">Marinicauda pacifica</name>
    <dbReference type="NCBI Taxonomy" id="1133559"/>
    <lineage>
        <taxon>Bacteria</taxon>
        <taxon>Pseudomonadati</taxon>
        <taxon>Pseudomonadota</taxon>
        <taxon>Alphaproteobacteria</taxon>
        <taxon>Maricaulales</taxon>
        <taxon>Maricaulaceae</taxon>
        <taxon>Marinicauda</taxon>
    </lineage>
</organism>